<dbReference type="PANTHER" id="PTHR33164:SF43">
    <property type="entry name" value="HTH-TYPE TRANSCRIPTIONAL REPRESSOR YETL"/>
    <property type="match status" value="1"/>
</dbReference>
<name>A0A1X0BA91_9MYCO</name>
<organism evidence="2 3">
    <name type="scientific">Mycobacterium aquaticum</name>
    <dbReference type="NCBI Taxonomy" id="1927124"/>
    <lineage>
        <taxon>Bacteria</taxon>
        <taxon>Bacillati</taxon>
        <taxon>Actinomycetota</taxon>
        <taxon>Actinomycetes</taxon>
        <taxon>Mycobacteriales</taxon>
        <taxon>Mycobacteriaceae</taxon>
        <taxon>Mycobacterium</taxon>
    </lineage>
</organism>
<dbReference type="Pfam" id="PF01047">
    <property type="entry name" value="MarR"/>
    <property type="match status" value="1"/>
</dbReference>
<dbReference type="InterPro" id="IPR036388">
    <property type="entry name" value="WH-like_DNA-bd_sf"/>
</dbReference>
<proteinExistence type="predicted"/>
<dbReference type="Proteomes" id="UP000192448">
    <property type="component" value="Unassembled WGS sequence"/>
</dbReference>
<dbReference type="SMART" id="SM00347">
    <property type="entry name" value="HTH_MARR"/>
    <property type="match status" value="1"/>
</dbReference>
<dbReference type="InterPro" id="IPR000835">
    <property type="entry name" value="HTH_MarR-typ"/>
</dbReference>
<dbReference type="GO" id="GO:0003700">
    <property type="term" value="F:DNA-binding transcription factor activity"/>
    <property type="evidence" value="ECO:0007669"/>
    <property type="project" value="InterPro"/>
</dbReference>
<dbReference type="SUPFAM" id="SSF46785">
    <property type="entry name" value="Winged helix' DNA-binding domain"/>
    <property type="match status" value="1"/>
</dbReference>
<sequence length="152" mass="16476">MAQPAKRAQPSPGDRVGFLLALAGGLSVRNFNRVLEPVGLRSRHHSVLVAAAESGGMSQRELGEFLGVDPSAVVALVDDLERAGLVRRDPHPDDRRTRLIVLTRKGSQVYRKTAALAREVDAELLSVLTAAERKTLEELLSRVVSADPPPDR</sequence>
<dbReference type="InterPro" id="IPR039422">
    <property type="entry name" value="MarR/SlyA-like"/>
</dbReference>
<dbReference type="Gene3D" id="1.10.10.10">
    <property type="entry name" value="Winged helix-like DNA-binding domain superfamily/Winged helix DNA-binding domain"/>
    <property type="match status" value="1"/>
</dbReference>
<dbReference type="AlphaFoldDB" id="A0A1X0BA91"/>
<dbReference type="PANTHER" id="PTHR33164">
    <property type="entry name" value="TRANSCRIPTIONAL REGULATOR, MARR FAMILY"/>
    <property type="match status" value="1"/>
</dbReference>
<dbReference type="PRINTS" id="PR00598">
    <property type="entry name" value="HTHMARR"/>
</dbReference>
<feature type="domain" description="HTH marR-type" evidence="1">
    <location>
        <begin position="1"/>
        <end position="145"/>
    </location>
</feature>
<evidence type="ECO:0000259" key="1">
    <source>
        <dbReference type="PROSITE" id="PS50995"/>
    </source>
</evidence>
<dbReference type="OrthoDB" id="3173926at2"/>
<dbReference type="RefSeq" id="WP_083160196.1">
    <property type="nucleotide sequence ID" value="NZ_MVHF01000002.1"/>
</dbReference>
<dbReference type="PROSITE" id="PS50995">
    <property type="entry name" value="HTH_MARR_2"/>
    <property type="match status" value="1"/>
</dbReference>
<dbReference type="InterPro" id="IPR036390">
    <property type="entry name" value="WH_DNA-bd_sf"/>
</dbReference>
<gene>
    <name evidence="2" type="ORF">BST13_02185</name>
</gene>
<dbReference type="EMBL" id="MVHF01000002">
    <property type="protein sequence ID" value="ORA39115.1"/>
    <property type="molecule type" value="Genomic_DNA"/>
</dbReference>
<reference evidence="2 3" key="1">
    <citation type="submission" date="2017-02" db="EMBL/GenBank/DDBJ databases">
        <title>The new phylogeny of genus Mycobacterium.</title>
        <authorList>
            <person name="Tortoli E."/>
            <person name="Trovato A."/>
            <person name="Cirillo D.M."/>
        </authorList>
    </citation>
    <scope>NUCLEOTIDE SEQUENCE [LARGE SCALE GENOMIC DNA]</scope>
    <source>
        <strain evidence="2 3">RW6</strain>
    </source>
</reference>
<evidence type="ECO:0000313" key="2">
    <source>
        <dbReference type="EMBL" id="ORA39115.1"/>
    </source>
</evidence>
<evidence type="ECO:0000313" key="3">
    <source>
        <dbReference type="Proteomes" id="UP000192448"/>
    </source>
</evidence>
<comment type="caution">
    <text evidence="2">The sequence shown here is derived from an EMBL/GenBank/DDBJ whole genome shotgun (WGS) entry which is preliminary data.</text>
</comment>
<protein>
    <submittedName>
        <fullName evidence="2">MarR family transcriptional regulator</fullName>
    </submittedName>
</protein>
<keyword evidence="3" id="KW-1185">Reference proteome</keyword>
<dbReference type="GO" id="GO:0006950">
    <property type="term" value="P:response to stress"/>
    <property type="evidence" value="ECO:0007669"/>
    <property type="project" value="TreeGrafter"/>
</dbReference>
<accession>A0A1X0BA91</accession>